<gene>
    <name evidence="1" type="ORF">G4B88_024159</name>
</gene>
<dbReference type="Proteomes" id="UP000583929">
    <property type="component" value="Unassembled WGS sequence"/>
</dbReference>
<organism evidence="1 2">
    <name type="scientific">Cannabis sativa</name>
    <name type="common">Hemp</name>
    <name type="synonym">Marijuana</name>
    <dbReference type="NCBI Taxonomy" id="3483"/>
    <lineage>
        <taxon>Eukaryota</taxon>
        <taxon>Viridiplantae</taxon>
        <taxon>Streptophyta</taxon>
        <taxon>Embryophyta</taxon>
        <taxon>Tracheophyta</taxon>
        <taxon>Spermatophyta</taxon>
        <taxon>Magnoliopsida</taxon>
        <taxon>eudicotyledons</taxon>
        <taxon>Gunneridae</taxon>
        <taxon>Pentapetalae</taxon>
        <taxon>rosids</taxon>
        <taxon>fabids</taxon>
        <taxon>Rosales</taxon>
        <taxon>Cannabaceae</taxon>
        <taxon>Cannabis</taxon>
    </lineage>
</organism>
<dbReference type="AlphaFoldDB" id="A0A7J6H576"/>
<reference evidence="1 2" key="1">
    <citation type="journal article" date="2020" name="bioRxiv">
        <title>Sequence and annotation of 42 cannabis genomes reveals extensive copy number variation in cannabinoid synthesis and pathogen resistance genes.</title>
        <authorList>
            <person name="Mckernan K.J."/>
            <person name="Helbert Y."/>
            <person name="Kane L.T."/>
            <person name="Ebling H."/>
            <person name="Zhang L."/>
            <person name="Liu B."/>
            <person name="Eaton Z."/>
            <person name="Mclaughlin S."/>
            <person name="Kingan S."/>
            <person name="Baybayan P."/>
            <person name="Concepcion G."/>
            <person name="Jordan M."/>
            <person name="Riva A."/>
            <person name="Barbazuk W."/>
            <person name="Harkins T."/>
        </authorList>
    </citation>
    <scope>NUCLEOTIDE SEQUENCE [LARGE SCALE GENOMIC DNA]</scope>
    <source>
        <strain evidence="2">cv. Jamaican Lion 4</strain>
        <tissue evidence="1">Leaf</tissue>
    </source>
</reference>
<sequence length="160" mass="18371">MHHLRHRTEALSVHSTHSWWGSSLHLEHPSPLKAYIINKFDWGLEKQSTTLGAWRVCLDSLLDDSFNDEENVIYAILLLVCREALLVIQGHELQENFGNAMKGEACLINEDMSKALSLFDKLPKKITNLGIVYLVFYLICGEMNYARRVFDQSDETDFVS</sequence>
<dbReference type="EMBL" id="JAATIQ010000066">
    <property type="protein sequence ID" value="KAF4389878.1"/>
    <property type="molecule type" value="Genomic_DNA"/>
</dbReference>
<accession>A0A7J6H576</accession>
<keyword evidence="2" id="KW-1185">Reference proteome</keyword>
<protein>
    <submittedName>
        <fullName evidence="1">Uncharacterized protein</fullName>
    </submittedName>
</protein>
<comment type="caution">
    <text evidence="1">The sequence shown here is derived from an EMBL/GenBank/DDBJ whole genome shotgun (WGS) entry which is preliminary data.</text>
</comment>
<proteinExistence type="predicted"/>
<name>A0A7J6H576_CANSA</name>
<evidence type="ECO:0000313" key="1">
    <source>
        <dbReference type="EMBL" id="KAF4389878.1"/>
    </source>
</evidence>
<evidence type="ECO:0000313" key="2">
    <source>
        <dbReference type="Proteomes" id="UP000583929"/>
    </source>
</evidence>